<evidence type="ECO:0000256" key="6">
    <source>
        <dbReference type="SAM" id="Phobius"/>
    </source>
</evidence>
<feature type="transmembrane region" description="Helical" evidence="6">
    <location>
        <begin position="140"/>
        <end position="158"/>
    </location>
</feature>
<dbReference type="OrthoDB" id="2417289at2"/>
<dbReference type="Pfam" id="PF10035">
    <property type="entry name" value="DUF2179"/>
    <property type="match status" value="1"/>
</dbReference>
<dbReference type="PANTHER" id="PTHR33545">
    <property type="entry name" value="UPF0750 MEMBRANE PROTEIN YITT-RELATED"/>
    <property type="match status" value="1"/>
</dbReference>
<evidence type="ECO:0000256" key="3">
    <source>
        <dbReference type="ARBA" id="ARBA00022692"/>
    </source>
</evidence>
<evidence type="ECO:0000256" key="5">
    <source>
        <dbReference type="ARBA" id="ARBA00023136"/>
    </source>
</evidence>
<dbReference type="Gene3D" id="3.30.70.120">
    <property type="match status" value="1"/>
</dbReference>
<dbReference type="GO" id="GO:0005886">
    <property type="term" value="C:plasma membrane"/>
    <property type="evidence" value="ECO:0007669"/>
    <property type="project" value="UniProtKB-SubCell"/>
</dbReference>
<keyword evidence="3 6" id="KW-0812">Transmembrane</keyword>
<evidence type="ECO:0000259" key="7">
    <source>
        <dbReference type="Pfam" id="PF10035"/>
    </source>
</evidence>
<keyword evidence="2" id="KW-1003">Cell membrane</keyword>
<dbReference type="AlphaFoldDB" id="A0A239XL91"/>
<feature type="transmembrane region" description="Helical" evidence="6">
    <location>
        <begin position="86"/>
        <end position="105"/>
    </location>
</feature>
<feature type="domain" description="DUF2179" evidence="7">
    <location>
        <begin position="252"/>
        <end position="307"/>
    </location>
</feature>
<keyword evidence="5 6" id="KW-0472">Membrane</keyword>
<dbReference type="EMBL" id="LT906454">
    <property type="protein sequence ID" value="SNV47495.1"/>
    <property type="molecule type" value="Genomic_DNA"/>
</dbReference>
<sequence length="312" mass="34626">MTKKTSFLKKVRYEVNVVAKRFGLWRTLRSISREKYAEKISASLLYGMLSSVAVNFFFQPGHIYSSGATGLAQVISALSERVIGSALPISLTFYAINLPLLLLAWFKIGHKFTVFTFIAVSMSSLFIHLVPQVTLTSDPLINAIFGGLFMGLGVGVGLRSRISSGGTDIVSLTIRKKTGRNVGSISLIVNGMIMIFAGLLFGWQYALYSMVTIFVSSRVTDAIYTKQKKMQAMIVTSRPERVVAMIHKKLHRGVTSINNAHGTYNHEDKAVLLTIITREEYIEFKLLMAKADSKAFVSISENVQIIGQFKDY</sequence>
<evidence type="ECO:0000256" key="1">
    <source>
        <dbReference type="ARBA" id="ARBA00004651"/>
    </source>
</evidence>
<feature type="transmembrane region" description="Helical" evidence="6">
    <location>
        <begin position="179"/>
        <end position="199"/>
    </location>
</feature>
<evidence type="ECO:0000313" key="9">
    <source>
        <dbReference type="Proteomes" id="UP000215144"/>
    </source>
</evidence>
<dbReference type="PANTHER" id="PTHR33545:SF5">
    <property type="entry name" value="UPF0750 MEMBRANE PROTEIN YITT"/>
    <property type="match status" value="1"/>
</dbReference>
<dbReference type="Pfam" id="PF02588">
    <property type="entry name" value="YitT_membrane"/>
    <property type="match status" value="1"/>
</dbReference>
<dbReference type="RefSeq" id="WP_095123623.1">
    <property type="nucleotide sequence ID" value="NZ_LT906454.1"/>
</dbReference>
<dbReference type="InterPro" id="IPR019264">
    <property type="entry name" value="DUF2179"/>
</dbReference>
<dbReference type="InterPro" id="IPR051461">
    <property type="entry name" value="UPF0750_membrane"/>
</dbReference>
<keyword evidence="4 6" id="KW-1133">Transmembrane helix</keyword>
<reference evidence="8 9" key="1">
    <citation type="submission" date="2017-06" db="EMBL/GenBank/DDBJ databases">
        <authorList>
            <consortium name="Pathogen Informatics"/>
        </authorList>
    </citation>
    <scope>NUCLEOTIDE SEQUENCE [LARGE SCALE GENOMIC DNA]</scope>
    <source>
        <strain evidence="8 9">NCTC11291</strain>
    </source>
</reference>
<dbReference type="KEGG" id="saco:SAME_02364"/>
<accession>A0A239XL91</accession>
<dbReference type="PIRSF" id="PIRSF006483">
    <property type="entry name" value="Membrane_protein_YitT"/>
    <property type="match status" value="1"/>
</dbReference>
<evidence type="ECO:0000313" key="8">
    <source>
        <dbReference type="EMBL" id="SNV47495.1"/>
    </source>
</evidence>
<comment type="subcellular location">
    <subcellularLocation>
        <location evidence="1">Cell membrane</location>
        <topology evidence="1">Multi-pass membrane protein</topology>
    </subcellularLocation>
</comment>
<feature type="transmembrane region" description="Helical" evidence="6">
    <location>
        <begin position="36"/>
        <end position="58"/>
    </location>
</feature>
<proteinExistence type="predicted"/>
<organism evidence="8 9">
    <name type="scientific">Streptococcus acidominimus</name>
    <dbReference type="NCBI Taxonomy" id="1326"/>
    <lineage>
        <taxon>Bacteria</taxon>
        <taxon>Bacillati</taxon>
        <taxon>Bacillota</taxon>
        <taxon>Bacilli</taxon>
        <taxon>Lactobacillales</taxon>
        <taxon>Streptococcaceae</taxon>
        <taxon>Streptococcus</taxon>
    </lineage>
</organism>
<dbReference type="InterPro" id="IPR015867">
    <property type="entry name" value="N-reg_PII/ATP_PRibTrfase_C"/>
</dbReference>
<evidence type="ECO:0000256" key="4">
    <source>
        <dbReference type="ARBA" id="ARBA00022989"/>
    </source>
</evidence>
<dbReference type="Proteomes" id="UP000215144">
    <property type="component" value="Chromosome 1"/>
</dbReference>
<dbReference type="CDD" id="cd16380">
    <property type="entry name" value="YitT_C"/>
    <property type="match status" value="1"/>
</dbReference>
<gene>
    <name evidence="8" type="ORF">SAMEA4504048_02364</name>
</gene>
<evidence type="ECO:0000256" key="2">
    <source>
        <dbReference type="ARBA" id="ARBA00022475"/>
    </source>
</evidence>
<protein>
    <submittedName>
        <fullName evidence="8">Integral membrane protein</fullName>
    </submittedName>
</protein>
<feature type="transmembrane region" description="Helical" evidence="6">
    <location>
        <begin position="112"/>
        <end position="134"/>
    </location>
</feature>
<dbReference type="InterPro" id="IPR003740">
    <property type="entry name" value="YitT"/>
</dbReference>
<name>A0A239XL91_STRAI</name>